<evidence type="ECO:0000313" key="11">
    <source>
        <dbReference type="Proteomes" id="UP000182089"/>
    </source>
</evidence>
<sequence length="265" mass="28355">MKLGFIGAGNMARAIINGLLKQNINPADILIHSAHQQSYEPYAKQKHLTPVATNSEVVSQADIVFLAVKPLVTKEVLTEIADTYQVKKPILVSMVTGVSLKELSASLQDDQAKLVRIMPNVNVENLAGMTALKANSNVPAEALNQVQNLFNLLGETCLLEERDFSTFVALAGSSPAYVYLFIDAMSRSGVKYGLKKEQATNIAAQAVLGSALQVLKSTKSPMDLADDVCSPGGTTVAGLLKMEEYGFTTAVIKGLDATIQKDQGK</sequence>
<evidence type="ECO:0000256" key="4">
    <source>
        <dbReference type="ARBA" id="ARBA00023002"/>
    </source>
</evidence>
<evidence type="ECO:0000256" key="6">
    <source>
        <dbReference type="NCBIfam" id="TIGR00112"/>
    </source>
</evidence>
<keyword evidence="3 5" id="KW-0521">NADP</keyword>
<accession>A0ABY1ACZ7</accession>
<dbReference type="HAMAP" id="MF_01925">
    <property type="entry name" value="P5C_reductase"/>
    <property type="match status" value="1"/>
</dbReference>
<evidence type="ECO:0000256" key="5">
    <source>
        <dbReference type="HAMAP-Rule" id="MF_01925"/>
    </source>
</evidence>
<evidence type="ECO:0000259" key="9">
    <source>
        <dbReference type="Pfam" id="PF14748"/>
    </source>
</evidence>
<feature type="domain" description="Pyrroline-5-carboxylate reductase catalytic N-terminal" evidence="8">
    <location>
        <begin position="2"/>
        <end position="96"/>
    </location>
</feature>
<comment type="subcellular location">
    <subcellularLocation>
        <location evidence="5">Cytoplasm</location>
    </subcellularLocation>
</comment>
<dbReference type="Pfam" id="PF03807">
    <property type="entry name" value="F420_oxidored"/>
    <property type="match status" value="1"/>
</dbReference>
<dbReference type="Pfam" id="PF14748">
    <property type="entry name" value="P5CR_dimer"/>
    <property type="match status" value="1"/>
</dbReference>
<name>A0ABY1ACZ7_9LACO</name>
<dbReference type="InterPro" id="IPR053790">
    <property type="entry name" value="P5CR-like_CS"/>
</dbReference>
<evidence type="ECO:0000256" key="7">
    <source>
        <dbReference type="RuleBase" id="RU003903"/>
    </source>
</evidence>
<dbReference type="InterPro" id="IPR000304">
    <property type="entry name" value="Pyrroline-COOH_reductase"/>
</dbReference>
<dbReference type="Gene3D" id="3.40.50.720">
    <property type="entry name" value="NAD(P)-binding Rossmann-like Domain"/>
    <property type="match status" value="1"/>
</dbReference>
<proteinExistence type="inferred from homology"/>
<reference evidence="10 11" key="1">
    <citation type="submission" date="2016-10" db="EMBL/GenBank/DDBJ databases">
        <authorList>
            <person name="Varghese N."/>
            <person name="Submissions S."/>
        </authorList>
    </citation>
    <scope>NUCLEOTIDE SEQUENCE [LARGE SCALE GENOMIC DNA]</scope>
    <source>
        <strain evidence="10 11">WC1T17</strain>
    </source>
</reference>
<dbReference type="Proteomes" id="UP000182089">
    <property type="component" value="Unassembled WGS sequence"/>
</dbReference>
<dbReference type="PROSITE" id="PS00521">
    <property type="entry name" value="P5CR"/>
    <property type="match status" value="1"/>
</dbReference>
<dbReference type="InterPro" id="IPR029036">
    <property type="entry name" value="P5CR_dimer"/>
</dbReference>
<dbReference type="SUPFAM" id="SSF51735">
    <property type="entry name" value="NAD(P)-binding Rossmann-fold domains"/>
    <property type="match status" value="1"/>
</dbReference>
<dbReference type="PANTHER" id="PTHR11645">
    <property type="entry name" value="PYRROLINE-5-CARBOXYLATE REDUCTASE"/>
    <property type="match status" value="1"/>
</dbReference>
<dbReference type="PANTHER" id="PTHR11645:SF0">
    <property type="entry name" value="PYRROLINE-5-CARBOXYLATE REDUCTASE 3"/>
    <property type="match status" value="1"/>
</dbReference>
<keyword evidence="5 7" id="KW-0028">Amino-acid biosynthesis</keyword>
<protein>
    <recommendedName>
        <fullName evidence="5 6">Pyrroline-5-carboxylate reductase</fullName>
        <shortName evidence="5">P5C reductase</shortName>
        <shortName evidence="5">P5CR</shortName>
        <ecNumber evidence="5 6">1.5.1.2</ecNumber>
    </recommendedName>
    <alternativeName>
        <fullName evidence="5">PCA reductase</fullName>
    </alternativeName>
</protein>
<keyword evidence="5" id="KW-0963">Cytoplasm</keyword>
<comment type="function">
    <text evidence="5">Catalyzes the reduction of 1-pyrroline-5-carboxylate (PCA) to L-proline.</text>
</comment>
<evidence type="ECO:0000256" key="1">
    <source>
        <dbReference type="ARBA" id="ARBA00005525"/>
    </source>
</evidence>
<comment type="catalytic activity">
    <reaction evidence="5">
        <text>L-proline + NAD(+) = (S)-1-pyrroline-5-carboxylate + NADH + 2 H(+)</text>
        <dbReference type="Rhea" id="RHEA:14105"/>
        <dbReference type="ChEBI" id="CHEBI:15378"/>
        <dbReference type="ChEBI" id="CHEBI:17388"/>
        <dbReference type="ChEBI" id="CHEBI:57540"/>
        <dbReference type="ChEBI" id="CHEBI:57945"/>
        <dbReference type="ChEBI" id="CHEBI:60039"/>
        <dbReference type="EC" id="1.5.1.2"/>
    </reaction>
</comment>
<dbReference type="PIRSF" id="PIRSF000193">
    <property type="entry name" value="Pyrrol-5-carb_rd"/>
    <property type="match status" value="1"/>
</dbReference>
<dbReference type="InterPro" id="IPR036291">
    <property type="entry name" value="NAD(P)-bd_dom_sf"/>
</dbReference>
<evidence type="ECO:0000256" key="3">
    <source>
        <dbReference type="ARBA" id="ARBA00022857"/>
    </source>
</evidence>
<comment type="catalytic activity">
    <reaction evidence="5 7">
        <text>L-proline + NADP(+) = (S)-1-pyrroline-5-carboxylate + NADPH + 2 H(+)</text>
        <dbReference type="Rhea" id="RHEA:14109"/>
        <dbReference type="ChEBI" id="CHEBI:15378"/>
        <dbReference type="ChEBI" id="CHEBI:17388"/>
        <dbReference type="ChEBI" id="CHEBI:57783"/>
        <dbReference type="ChEBI" id="CHEBI:58349"/>
        <dbReference type="ChEBI" id="CHEBI:60039"/>
        <dbReference type="EC" id="1.5.1.2"/>
    </reaction>
</comment>
<evidence type="ECO:0000256" key="2">
    <source>
        <dbReference type="ARBA" id="ARBA00022650"/>
    </source>
</evidence>
<evidence type="ECO:0000259" key="8">
    <source>
        <dbReference type="Pfam" id="PF03807"/>
    </source>
</evidence>
<comment type="similarity">
    <text evidence="1 5 7">Belongs to the pyrroline-5-carboxylate reductase family.</text>
</comment>
<keyword evidence="4 5" id="KW-0560">Oxidoreductase</keyword>
<dbReference type="EC" id="1.5.1.2" evidence="5 6"/>
<keyword evidence="2 5" id="KW-0641">Proline biosynthesis</keyword>
<dbReference type="InterPro" id="IPR028939">
    <property type="entry name" value="P5C_Rdtase_cat_N"/>
</dbReference>
<comment type="caution">
    <text evidence="10">The sequence shown here is derived from an EMBL/GenBank/DDBJ whole genome shotgun (WGS) entry which is preliminary data.</text>
</comment>
<evidence type="ECO:0000313" key="10">
    <source>
        <dbReference type="EMBL" id="SEM88335.1"/>
    </source>
</evidence>
<dbReference type="NCBIfam" id="TIGR00112">
    <property type="entry name" value="proC"/>
    <property type="match status" value="1"/>
</dbReference>
<gene>
    <name evidence="5" type="primary">proC</name>
    <name evidence="10" type="ORF">SAMN05216431_11210</name>
</gene>
<organism evidence="10 11">
    <name type="scientific">Ligilactobacillus ruminis</name>
    <dbReference type="NCBI Taxonomy" id="1623"/>
    <lineage>
        <taxon>Bacteria</taxon>
        <taxon>Bacillati</taxon>
        <taxon>Bacillota</taxon>
        <taxon>Bacilli</taxon>
        <taxon>Lactobacillales</taxon>
        <taxon>Lactobacillaceae</taxon>
        <taxon>Ligilactobacillus</taxon>
    </lineage>
</organism>
<dbReference type="SUPFAM" id="SSF48179">
    <property type="entry name" value="6-phosphogluconate dehydrogenase C-terminal domain-like"/>
    <property type="match status" value="1"/>
</dbReference>
<dbReference type="InterPro" id="IPR008927">
    <property type="entry name" value="6-PGluconate_DH-like_C_sf"/>
</dbReference>
<dbReference type="EMBL" id="FOCC01000012">
    <property type="protein sequence ID" value="SEM88335.1"/>
    <property type="molecule type" value="Genomic_DNA"/>
</dbReference>
<dbReference type="Gene3D" id="1.10.3730.10">
    <property type="entry name" value="ProC C-terminal domain-like"/>
    <property type="match status" value="1"/>
</dbReference>
<feature type="domain" description="Pyrroline-5-carboxylate reductase dimerisation" evidence="9">
    <location>
        <begin position="161"/>
        <end position="263"/>
    </location>
</feature>
<comment type="pathway">
    <text evidence="5 7">Amino-acid biosynthesis; L-proline biosynthesis; L-proline from L-glutamate 5-semialdehyde: step 1/1.</text>
</comment>